<protein>
    <submittedName>
        <fullName evidence="2">Uncharacterized protein</fullName>
    </submittedName>
</protein>
<evidence type="ECO:0000256" key="1">
    <source>
        <dbReference type="SAM" id="Phobius"/>
    </source>
</evidence>
<proteinExistence type="predicted"/>
<comment type="caution">
    <text evidence="2">The sequence shown here is derived from an EMBL/GenBank/DDBJ whole genome shotgun (WGS) entry which is preliminary data.</text>
</comment>
<keyword evidence="1" id="KW-1133">Transmembrane helix</keyword>
<reference evidence="2 3" key="1">
    <citation type="submission" date="2023-07" db="EMBL/GenBank/DDBJ databases">
        <title>Genomic Encyclopedia of Type Strains, Phase IV (KMG-IV): sequencing the most valuable type-strain genomes for metagenomic binning, comparative biology and taxonomic classification.</title>
        <authorList>
            <person name="Goeker M."/>
        </authorList>
    </citation>
    <scope>NUCLEOTIDE SEQUENCE [LARGE SCALE GENOMIC DNA]</scope>
    <source>
        <strain evidence="2 3">DSM 19154</strain>
    </source>
</reference>
<dbReference type="Proteomes" id="UP001225034">
    <property type="component" value="Unassembled WGS sequence"/>
</dbReference>
<organism evidence="2 3">
    <name type="scientific">Alkalicoccobacillus murimartini</name>
    <dbReference type="NCBI Taxonomy" id="171685"/>
    <lineage>
        <taxon>Bacteria</taxon>
        <taxon>Bacillati</taxon>
        <taxon>Bacillota</taxon>
        <taxon>Bacilli</taxon>
        <taxon>Bacillales</taxon>
        <taxon>Bacillaceae</taxon>
        <taxon>Alkalicoccobacillus</taxon>
    </lineage>
</organism>
<gene>
    <name evidence="2" type="ORF">J2S05_000599</name>
</gene>
<evidence type="ECO:0000313" key="3">
    <source>
        <dbReference type="Proteomes" id="UP001225034"/>
    </source>
</evidence>
<feature type="transmembrane region" description="Helical" evidence="1">
    <location>
        <begin position="6"/>
        <end position="26"/>
    </location>
</feature>
<sequence length="36" mass="4386">MNIPIFIQLFAFAGLFVFFYLVFLSIKVLRKYLRTR</sequence>
<keyword evidence="1" id="KW-0472">Membrane</keyword>
<name>A0ABT9YD91_9BACI</name>
<keyword evidence="3" id="KW-1185">Reference proteome</keyword>
<accession>A0ABT9YD91</accession>
<keyword evidence="1" id="KW-0812">Transmembrane</keyword>
<evidence type="ECO:0000313" key="2">
    <source>
        <dbReference type="EMBL" id="MDQ0205825.1"/>
    </source>
</evidence>
<dbReference type="EMBL" id="JAUSUA010000001">
    <property type="protein sequence ID" value="MDQ0205825.1"/>
    <property type="molecule type" value="Genomic_DNA"/>
</dbReference>